<feature type="transmembrane region" description="Helical" evidence="8">
    <location>
        <begin position="123"/>
        <end position="142"/>
    </location>
</feature>
<evidence type="ECO:0000256" key="1">
    <source>
        <dbReference type="ARBA" id="ARBA00004651"/>
    </source>
</evidence>
<dbReference type="Proteomes" id="UP000002318">
    <property type="component" value="Chromosome"/>
</dbReference>
<dbReference type="InterPro" id="IPR000522">
    <property type="entry name" value="ABC_transptr_permease_BtuC"/>
</dbReference>
<keyword evidence="4" id="KW-1003">Cell membrane</keyword>
<dbReference type="GO" id="GO:0033214">
    <property type="term" value="P:siderophore-iron import into cell"/>
    <property type="evidence" value="ECO:0007669"/>
    <property type="project" value="TreeGrafter"/>
</dbReference>
<evidence type="ECO:0000256" key="4">
    <source>
        <dbReference type="ARBA" id="ARBA00022475"/>
    </source>
</evidence>
<evidence type="ECO:0000256" key="6">
    <source>
        <dbReference type="ARBA" id="ARBA00022989"/>
    </source>
</evidence>
<accession>E1R865</accession>
<dbReference type="HOGENOM" id="CLU_013016_0_2_12"/>
<protein>
    <submittedName>
        <fullName evidence="9">Transport system permease protein</fullName>
    </submittedName>
</protein>
<keyword evidence="7 8" id="KW-0472">Membrane</keyword>
<keyword evidence="6 8" id="KW-1133">Transmembrane helix</keyword>
<evidence type="ECO:0000256" key="7">
    <source>
        <dbReference type="ARBA" id="ARBA00023136"/>
    </source>
</evidence>
<evidence type="ECO:0000313" key="9">
    <source>
        <dbReference type="EMBL" id="ADK82920.1"/>
    </source>
</evidence>
<comment type="similarity">
    <text evidence="2">Belongs to the binding-protein-dependent transport system permease family. FecCD subfamily.</text>
</comment>
<sequence length="339" mass="36469">MQTSTNRKKIVWALLVILPIVLFFFSLTLGRYPISFTTCIKILASTIFPIHKSWSVTDATVVLQIRLPRTFLAMCVGGALSISGAAFQGIFRNPLVSPDILGVSAAAGFGAALAILISGDPALVRLLAFSFGLTGVMITYFLSRVYKTTSVVMLVLSGVVVSAFFSALISVAKYVADPYSKLPAITFWLMGGLNTVSTRDIWWTLPPLVLGITLLLLVRWRINILSFGDEEASSLGINTELLKAIVIFSVTLMTAASVCISGIIGWVGLVIPHIGRMLVGPDHKVLLPVTLIIGAFYLLAMDDIARTVSSAEIPLGILTAIVGSPFFGYLIRKTRGGWS</sequence>
<dbReference type="CDD" id="cd06550">
    <property type="entry name" value="TM_ABC_iron-siderophores_like"/>
    <property type="match status" value="1"/>
</dbReference>
<comment type="subcellular location">
    <subcellularLocation>
        <location evidence="1">Cell membrane</location>
        <topology evidence="1">Multi-pass membrane protein</topology>
    </subcellularLocation>
</comment>
<dbReference type="SUPFAM" id="SSF81345">
    <property type="entry name" value="ABC transporter involved in vitamin B12 uptake, BtuC"/>
    <property type="match status" value="1"/>
</dbReference>
<dbReference type="InterPro" id="IPR037294">
    <property type="entry name" value="ABC_BtuC-like"/>
</dbReference>
<feature type="transmembrane region" description="Helical" evidence="8">
    <location>
        <begin position="154"/>
        <end position="176"/>
    </location>
</feature>
<feature type="transmembrane region" description="Helical" evidence="8">
    <location>
        <begin position="285"/>
        <end position="301"/>
    </location>
</feature>
<keyword evidence="3" id="KW-0813">Transport</keyword>
<evidence type="ECO:0000256" key="3">
    <source>
        <dbReference type="ARBA" id="ARBA00022448"/>
    </source>
</evidence>
<dbReference type="GO" id="GO:0022857">
    <property type="term" value="F:transmembrane transporter activity"/>
    <property type="evidence" value="ECO:0007669"/>
    <property type="project" value="InterPro"/>
</dbReference>
<dbReference type="GO" id="GO:0005886">
    <property type="term" value="C:plasma membrane"/>
    <property type="evidence" value="ECO:0007669"/>
    <property type="project" value="UniProtKB-SubCell"/>
</dbReference>
<gene>
    <name evidence="9" type="ordered locus">Spirs_3834</name>
</gene>
<feature type="transmembrane region" description="Helical" evidence="8">
    <location>
        <begin position="201"/>
        <end position="220"/>
    </location>
</feature>
<keyword evidence="10" id="KW-1185">Reference proteome</keyword>
<dbReference type="OrthoDB" id="9792889at2"/>
<feature type="transmembrane region" description="Helical" evidence="8">
    <location>
        <begin position="71"/>
        <end position="91"/>
    </location>
</feature>
<name>E1R865_SEDSS</name>
<dbReference type="AlphaFoldDB" id="E1R865"/>
<dbReference type="PANTHER" id="PTHR30472:SF70">
    <property type="entry name" value="MOLYBDATE IMPORT SYSTEM PERMEASE PROTEIN MOLB"/>
    <property type="match status" value="1"/>
</dbReference>
<proteinExistence type="inferred from homology"/>
<feature type="transmembrane region" description="Helical" evidence="8">
    <location>
        <begin position="12"/>
        <end position="34"/>
    </location>
</feature>
<dbReference type="PANTHER" id="PTHR30472">
    <property type="entry name" value="FERRIC ENTEROBACTIN TRANSPORT SYSTEM PERMEASE PROTEIN"/>
    <property type="match status" value="1"/>
</dbReference>
<dbReference type="KEGG" id="ssm:Spirs_3834"/>
<dbReference type="Pfam" id="PF01032">
    <property type="entry name" value="FecCD"/>
    <property type="match status" value="1"/>
</dbReference>
<dbReference type="eggNOG" id="COG0609">
    <property type="taxonomic scope" value="Bacteria"/>
</dbReference>
<feature type="transmembrane region" description="Helical" evidence="8">
    <location>
        <begin position="241"/>
        <end position="265"/>
    </location>
</feature>
<evidence type="ECO:0000256" key="2">
    <source>
        <dbReference type="ARBA" id="ARBA00007935"/>
    </source>
</evidence>
<dbReference type="STRING" id="573413.Spirs_3834"/>
<dbReference type="RefSeq" id="WP_013256379.1">
    <property type="nucleotide sequence ID" value="NC_014364.1"/>
</dbReference>
<evidence type="ECO:0000313" key="10">
    <source>
        <dbReference type="Proteomes" id="UP000002318"/>
    </source>
</evidence>
<evidence type="ECO:0000256" key="5">
    <source>
        <dbReference type="ARBA" id="ARBA00022692"/>
    </source>
</evidence>
<dbReference type="EMBL" id="CP002116">
    <property type="protein sequence ID" value="ADK82920.1"/>
    <property type="molecule type" value="Genomic_DNA"/>
</dbReference>
<feature type="transmembrane region" description="Helical" evidence="8">
    <location>
        <begin position="313"/>
        <end position="331"/>
    </location>
</feature>
<dbReference type="FunFam" id="1.10.3470.10:FF:000001">
    <property type="entry name" value="Vitamin B12 ABC transporter permease BtuC"/>
    <property type="match status" value="1"/>
</dbReference>
<reference evidence="9 10" key="1">
    <citation type="journal article" date="2010" name="Stand. Genomic Sci.">
        <title>Complete genome sequence of Spirochaeta smaragdinae type strain (SEBR 4228).</title>
        <authorList>
            <person name="Mavromatis K."/>
            <person name="Yasawong M."/>
            <person name="Chertkov O."/>
            <person name="Lapidus A."/>
            <person name="Lucas S."/>
            <person name="Nolan M."/>
            <person name="Del Rio T.G."/>
            <person name="Tice H."/>
            <person name="Cheng J.F."/>
            <person name="Pitluck S."/>
            <person name="Liolios K."/>
            <person name="Ivanova N."/>
            <person name="Tapia R."/>
            <person name="Han C."/>
            <person name="Bruce D."/>
            <person name="Goodwin L."/>
            <person name="Pati A."/>
            <person name="Chen A."/>
            <person name="Palaniappan K."/>
            <person name="Land M."/>
            <person name="Hauser L."/>
            <person name="Chang Y.J."/>
            <person name="Jeffries C.D."/>
            <person name="Detter J.C."/>
            <person name="Rohde M."/>
            <person name="Brambilla E."/>
            <person name="Spring S."/>
            <person name="Goker M."/>
            <person name="Sikorski J."/>
            <person name="Woyke T."/>
            <person name="Bristow J."/>
            <person name="Eisen J.A."/>
            <person name="Markowitz V."/>
            <person name="Hugenholtz P."/>
            <person name="Klenk H.P."/>
            <person name="Kyrpides N.C."/>
        </authorList>
    </citation>
    <scope>NUCLEOTIDE SEQUENCE [LARGE SCALE GENOMIC DNA]</scope>
    <source>
        <strain evidence="10">DSM 11293 / JCM 15392 / SEBR 4228</strain>
    </source>
</reference>
<evidence type="ECO:0000256" key="8">
    <source>
        <dbReference type="SAM" id="Phobius"/>
    </source>
</evidence>
<organism evidence="9 10">
    <name type="scientific">Sediminispirochaeta smaragdinae (strain DSM 11293 / JCM 15392 / SEBR 4228)</name>
    <name type="common">Spirochaeta smaragdinae</name>
    <dbReference type="NCBI Taxonomy" id="573413"/>
    <lineage>
        <taxon>Bacteria</taxon>
        <taxon>Pseudomonadati</taxon>
        <taxon>Spirochaetota</taxon>
        <taxon>Spirochaetia</taxon>
        <taxon>Spirochaetales</taxon>
        <taxon>Spirochaetaceae</taxon>
        <taxon>Sediminispirochaeta</taxon>
    </lineage>
</organism>
<keyword evidence="5 8" id="KW-0812">Transmembrane</keyword>
<feature type="transmembrane region" description="Helical" evidence="8">
    <location>
        <begin position="100"/>
        <end position="117"/>
    </location>
</feature>
<dbReference type="Gene3D" id="1.10.3470.10">
    <property type="entry name" value="ABC transporter involved in vitamin B12 uptake, BtuC"/>
    <property type="match status" value="1"/>
</dbReference>